<gene>
    <name evidence="4" type="ORF">M9458_055504</name>
</gene>
<feature type="non-terminal residue" evidence="4">
    <location>
        <position position="97"/>
    </location>
</feature>
<evidence type="ECO:0000259" key="3">
    <source>
        <dbReference type="PROSITE" id="PS50835"/>
    </source>
</evidence>
<dbReference type="CDD" id="cd00096">
    <property type="entry name" value="Ig"/>
    <property type="match status" value="1"/>
</dbReference>
<evidence type="ECO:0000256" key="2">
    <source>
        <dbReference type="ARBA" id="ARBA00023157"/>
    </source>
</evidence>
<sequence length="97" mass="10866">LPTSTVTVTPNNPVFTGETVNMTCVIESYSNWRYEWYKGNRNNRVMLPTSNRYTVNGDTLNIAKAISTDAGQYWCKGQIDGRPKSSHFSSAVDLTVK</sequence>
<dbReference type="SUPFAM" id="SSF48726">
    <property type="entry name" value="Immunoglobulin"/>
    <property type="match status" value="1"/>
</dbReference>
<keyword evidence="5" id="KW-1185">Reference proteome</keyword>
<feature type="non-terminal residue" evidence="4">
    <location>
        <position position="1"/>
    </location>
</feature>
<dbReference type="PANTHER" id="PTHR11481">
    <property type="entry name" value="IMMUNOGLOBULIN FC RECEPTOR"/>
    <property type="match status" value="1"/>
</dbReference>
<keyword evidence="1" id="KW-0732">Signal</keyword>
<feature type="domain" description="Ig-like" evidence="3">
    <location>
        <begin position="2"/>
        <end position="95"/>
    </location>
</feature>
<dbReference type="PANTHER" id="PTHR11481:SF64">
    <property type="entry name" value="FC RECEPTOR-LIKE PROTEIN 4"/>
    <property type="match status" value="1"/>
</dbReference>
<comment type="caution">
    <text evidence="4">The sequence shown here is derived from an EMBL/GenBank/DDBJ whole genome shotgun (WGS) entry which is preliminary data.</text>
</comment>
<dbReference type="InterPro" id="IPR036179">
    <property type="entry name" value="Ig-like_dom_sf"/>
</dbReference>
<keyword evidence="2" id="KW-1015">Disulfide bond</keyword>
<dbReference type="AlphaFoldDB" id="A0ABD0MGA3"/>
<dbReference type="Pfam" id="PF13927">
    <property type="entry name" value="Ig_3"/>
    <property type="match status" value="1"/>
</dbReference>
<name>A0ABD0MGA3_CIRMR</name>
<dbReference type="Gene3D" id="2.60.40.10">
    <property type="entry name" value="Immunoglobulins"/>
    <property type="match status" value="1"/>
</dbReference>
<evidence type="ECO:0000256" key="1">
    <source>
        <dbReference type="ARBA" id="ARBA00022729"/>
    </source>
</evidence>
<reference evidence="4 5" key="1">
    <citation type="submission" date="2024-05" db="EMBL/GenBank/DDBJ databases">
        <title>Genome sequencing and assembly of Indian major carp, Cirrhinus mrigala (Hamilton, 1822).</title>
        <authorList>
            <person name="Mohindra V."/>
            <person name="Chowdhury L.M."/>
            <person name="Lal K."/>
            <person name="Jena J.K."/>
        </authorList>
    </citation>
    <scope>NUCLEOTIDE SEQUENCE [LARGE SCALE GENOMIC DNA]</scope>
    <source>
        <strain evidence="4">CM1030</strain>
        <tissue evidence="4">Blood</tissue>
    </source>
</reference>
<evidence type="ECO:0000313" key="5">
    <source>
        <dbReference type="Proteomes" id="UP001529510"/>
    </source>
</evidence>
<organism evidence="4 5">
    <name type="scientific">Cirrhinus mrigala</name>
    <name type="common">Mrigala</name>
    <dbReference type="NCBI Taxonomy" id="683832"/>
    <lineage>
        <taxon>Eukaryota</taxon>
        <taxon>Metazoa</taxon>
        <taxon>Chordata</taxon>
        <taxon>Craniata</taxon>
        <taxon>Vertebrata</taxon>
        <taxon>Euteleostomi</taxon>
        <taxon>Actinopterygii</taxon>
        <taxon>Neopterygii</taxon>
        <taxon>Teleostei</taxon>
        <taxon>Ostariophysi</taxon>
        <taxon>Cypriniformes</taxon>
        <taxon>Cyprinidae</taxon>
        <taxon>Labeoninae</taxon>
        <taxon>Labeonini</taxon>
        <taxon>Cirrhinus</taxon>
    </lineage>
</organism>
<dbReference type="PROSITE" id="PS50835">
    <property type="entry name" value="IG_LIKE"/>
    <property type="match status" value="1"/>
</dbReference>
<dbReference type="SMART" id="SM00409">
    <property type="entry name" value="IG"/>
    <property type="match status" value="1"/>
</dbReference>
<dbReference type="InterPro" id="IPR007110">
    <property type="entry name" value="Ig-like_dom"/>
</dbReference>
<dbReference type="Proteomes" id="UP001529510">
    <property type="component" value="Unassembled WGS sequence"/>
</dbReference>
<protein>
    <recommendedName>
        <fullName evidence="3">Ig-like domain-containing protein</fullName>
    </recommendedName>
</protein>
<dbReference type="InterPro" id="IPR050488">
    <property type="entry name" value="Ig_Fc_receptor"/>
</dbReference>
<dbReference type="InterPro" id="IPR003599">
    <property type="entry name" value="Ig_sub"/>
</dbReference>
<dbReference type="EMBL" id="JAMKFB020000485">
    <property type="protein sequence ID" value="KAL0149270.1"/>
    <property type="molecule type" value="Genomic_DNA"/>
</dbReference>
<proteinExistence type="predicted"/>
<dbReference type="InterPro" id="IPR013783">
    <property type="entry name" value="Ig-like_fold"/>
</dbReference>
<evidence type="ECO:0000313" key="4">
    <source>
        <dbReference type="EMBL" id="KAL0149270.1"/>
    </source>
</evidence>
<accession>A0ABD0MGA3</accession>